<comment type="caution">
    <text evidence="12">The sequence shown here is derived from an EMBL/GenBank/DDBJ whole genome shotgun (WGS) entry which is preliminary data.</text>
</comment>
<dbReference type="CDD" id="cd01335">
    <property type="entry name" value="Radical_SAM"/>
    <property type="match status" value="1"/>
</dbReference>
<dbReference type="EMBL" id="DXBV01000013">
    <property type="protein sequence ID" value="HIZ29811.1"/>
    <property type="molecule type" value="Genomic_DNA"/>
</dbReference>
<dbReference type="InterPro" id="IPR012839">
    <property type="entry name" value="Organic_radical_activase"/>
</dbReference>
<evidence type="ECO:0000256" key="2">
    <source>
        <dbReference type="ARBA" id="ARBA00009777"/>
    </source>
</evidence>
<dbReference type="GO" id="GO:0016829">
    <property type="term" value="F:lyase activity"/>
    <property type="evidence" value="ECO:0007669"/>
    <property type="project" value="UniProtKB-KW"/>
</dbReference>
<evidence type="ECO:0000259" key="11">
    <source>
        <dbReference type="PROSITE" id="PS51918"/>
    </source>
</evidence>
<comment type="subcellular location">
    <subcellularLocation>
        <location evidence="10">Cytoplasm</location>
    </subcellularLocation>
</comment>
<evidence type="ECO:0000256" key="10">
    <source>
        <dbReference type="RuleBase" id="RU362053"/>
    </source>
</evidence>
<dbReference type="Proteomes" id="UP000824035">
    <property type="component" value="Unassembled WGS sequence"/>
</dbReference>
<dbReference type="Pfam" id="PF04055">
    <property type="entry name" value="Radical_SAM"/>
    <property type="match status" value="1"/>
</dbReference>
<dbReference type="PANTHER" id="PTHR30352:SF5">
    <property type="entry name" value="PYRUVATE FORMATE-LYASE 1-ACTIVATING ENZYME"/>
    <property type="match status" value="1"/>
</dbReference>
<evidence type="ECO:0000256" key="5">
    <source>
        <dbReference type="ARBA" id="ARBA00022691"/>
    </source>
</evidence>
<keyword evidence="5 10" id="KW-0949">S-adenosyl-L-methionine</keyword>
<dbReference type="SUPFAM" id="SSF102114">
    <property type="entry name" value="Radical SAM enzymes"/>
    <property type="match status" value="1"/>
</dbReference>
<keyword evidence="9 10" id="KW-0411">Iron-sulfur</keyword>
<evidence type="ECO:0000256" key="9">
    <source>
        <dbReference type="ARBA" id="ARBA00023014"/>
    </source>
</evidence>
<keyword evidence="12" id="KW-0456">Lyase</keyword>
<reference evidence="12" key="2">
    <citation type="submission" date="2021-04" db="EMBL/GenBank/DDBJ databases">
        <authorList>
            <person name="Gilroy R."/>
        </authorList>
    </citation>
    <scope>NUCLEOTIDE SEQUENCE</scope>
    <source>
        <strain evidence="12">ChiGjej4B4-18154</strain>
    </source>
</reference>
<dbReference type="PROSITE" id="PS01087">
    <property type="entry name" value="RADICAL_ACTIVATING"/>
    <property type="match status" value="1"/>
</dbReference>
<dbReference type="GO" id="GO:0043365">
    <property type="term" value="F:[formate-C-acetyltransferase]-activating enzyme activity"/>
    <property type="evidence" value="ECO:0007669"/>
    <property type="project" value="UniProtKB-UniRule"/>
</dbReference>
<evidence type="ECO:0000256" key="1">
    <source>
        <dbReference type="ARBA" id="ARBA00003141"/>
    </source>
</evidence>
<dbReference type="PIRSF" id="PIRSF000371">
    <property type="entry name" value="PFL_act_enz"/>
    <property type="match status" value="1"/>
</dbReference>
<protein>
    <recommendedName>
        <fullName evidence="3 10">Pyruvate formate-lyase-activating enzyme</fullName>
        <ecNumber evidence="10">1.97.1.4</ecNumber>
    </recommendedName>
</protein>
<keyword evidence="12" id="KW-0670">Pyruvate</keyword>
<reference evidence="12" key="1">
    <citation type="journal article" date="2021" name="PeerJ">
        <title>Extensive microbial diversity within the chicken gut microbiome revealed by metagenomics and culture.</title>
        <authorList>
            <person name="Gilroy R."/>
            <person name="Ravi A."/>
            <person name="Getino M."/>
            <person name="Pursley I."/>
            <person name="Horton D.L."/>
            <person name="Alikhan N.F."/>
            <person name="Baker D."/>
            <person name="Gharbi K."/>
            <person name="Hall N."/>
            <person name="Watson M."/>
            <person name="Adriaenssens E.M."/>
            <person name="Foster-Nyarko E."/>
            <person name="Jarju S."/>
            <person name="Secka A."/>
            <person name="Antonio M."/>
            <person name="Oren A."/>
            <person name="Chaudhuri R.R."/>
            <person name="La Ragione R."/>
            <person name="Hildebrand F."/>
            <person name="Pallen M.J."/>
        </authorList>
    </citation>
    <scope>NUCLEOTIDE SEQUENCE</scope>
    <source>
        <strain evidence="12">ChiGjej4B4-18154</strain>
    </source>
</reference>
<dbReference type="PANTHER" id="PTHR30352">
    <property type="entry name" value="PYRUVATE FORMATE-LYASE-ACTIVATING ENZYME"/>
    <property type="match status" value="1"/>
</dbReference>
<keyword evidence="7 10" id="KW-0560">Oxidoreductase</keyword>
<dbReference type="InterPro" id="IPR001989">
    <property type="entry name" value="Radical_activat_CS"/>
</dbReference>
<dbReference type="GO" id="GO:0005737">
    <property type="term" value="C:cytoplasm"/>
    <property type="evidence" value="ECO:0007669"/>
    <property type="project" value="UniProtKB-SubCell"/>
</dbReference>
<proteinExistence type="inferred from homology"/>
<dbReference type="InterPro" id="IPR013785">
    <property type="entry name" value="Aldolase_TIM"/>
</dbReference>
<sequence>MENSVLTGRVHSFQSMGAVDGPGLRYVVFFQGCPLRCAYCHNPDTWAFDGGQETTVEDVLQKVRRCAPYIKKNGGVTLTGGEPLSQSGFAAALLVALKAEGFHTALDTSGAASLESAAKVLEHTDLVLADLKFTTEEDYRRHTGGSLAHTLAFLDLCREMGRPVWLRHVVVPGLNDGPEAAARLAQLAKGYDNVEKVELLPFRTLCIEKYAALGLPFPLEGTPPAGEEHLAPFYEALGPLAKPAK</sequence>
<evidence type="ECO:0000313" key="12">
    <source>
        <dbReference type="EMBL" id="HIZ29811.1"/>
    </source>
</evidence>
<keyword evidence="4 10" id="KW-0004">4Fe-4S</keyword>
<dbReference type="InterPro" id="IPR007197">
    <property type="entry name" value="rSAM"/>
</dbReference>
<keyword evidence="6 10" id="KW-0479">Metal-binding</keyword>
<organism evidence="12 13">
    <name type="scientific">Candidatus Allofournierella merdipullorum</name>
    <dbReference type="NCBI Taxonomy" id="2838595"/>
    <lineage>
        <taxon>Bacteria</taxon>
        <taxon>Bacillati</taxon>
        <taxon>Bacillota</taxon>
        <taxon>Clostridia</taxon>
        <taxon>Eubacteriales</taxon>
        <taxon>Oscillospiraceae</taxon>
        <taxon>Allofournierella</taxon>
    </lineage>
</organism>
<evidence type="ECO:0000256" key="4">
    <source>
        <dbReference type="ARBA" id="ARBA00022485"/>
    </source>
</evidence>
<evidence type="ECO:0000256" key="3">
    <source>
        <dbReference type="ARBA" id="ARBA00021356"/>
    </source>
</evidence>
<comment type="function">
    <text evidence="1 10">Activation of pyruvate formate-lyase under anaerobic conditions by generation of an organic free radical, using S-adenosylmethionine and reduced flavodoxin as cosubstrates to produce 5'-deoxy-adenosine.</text>
</comment>
<dbReference type="Gene3D" id="3.20.20.70">
    <property type="entry name" value="Aldolase class I"/>
    <property type="match status" value="1"/>
</dbReference>
<name>A0A9D2IYD1_9FIRM</name>
<dbReference type="InterPro" id="IPR012838">
    <property type="entry name" value="PFL1_activating"/>
</dbReference>
<comment type="similarity">
    <text evidence="2 10">Belongs to the organic radical-activating enzymes family.</text>
</comment>
<dbReference type="SFLD" id="SFLDG01066">
    <property type="entry name" value="organic_radical-activating_enz"/>
    <property type="match status" value="1"/>
</dbReference>
<gene>
    <name evidence="12" type="primary">pflA</name>
    <name evidence="12" type="ORF">H9813_01055</name>
</gene>
<evidence type="ECO:0000313" key="13">
    <source>
        <dbReference type="Proteomes" id="UP000824035"/>
    </source>
</evidence>
<dbReference type="GO" id="GO:0046872">
    <property type="term" value="F:metal ion binding"/>
    <property type="evidence" value="ECO:0007669"/>
    <property type="project" value="UniProtKB-UniRule"/>
</dbReference>
<dbReference type="SFLD" id="SFLDS00029">
    <property type="entry name" value="Radical_SAM"/>
    <property type="match status" value="1"/>
</dbReference>
<dbReference type="AlphaFoldDB" id="A0A9D2IYD1"/>
<dbReference type="NCBIfam" id="TIGR02493">
    <property type="entry name" value="PFLA"/>
    <property type="match status" value="1"/>
</dbReference>
<keyword evidence="10" id="KW-0963">Cytoplasm</keyword>
<dbReference type="EC" id="1.97.1.4" evidence="10"/>
<evidence type="ECO:0000256" key="6">
    <source>
        <dbReference type="ARBA" id="ARBA00022723"/>
    </source>
</evidence>
<keyword evidence="8 10" id="KW-0408">Iron</keyword>
<accession>A0A9D2IYD1</accession>
<dbReference type="GO" id="GO:0051539">
    <property type="term" value="F:4 iron, 4 sulfur cluster binding"/>
    <property type="evidence" value="ECO:0007669"/>
    <property type="project" value="UniProtKB-UniRule"/>
</dbReference>
<evidence type="ECO:0000256" key="8">
    <source>
        <dbReference type="ARBA" id="ARBA00023004"/>
    </source>
</evidence>
<dbReference type="InterPro" id="IPR058240">
    <property type="entry name" value="rSAM_sf"/>
</dbReference>
<evidence type="ECO:0000256" key="7">
    <source>
        <dbReference type="ARBA" id="ARBA00023002"/>
    </source>
</evidence>
<comment type="catalytic activity">
    <reaction evidence="10">
        <text>glycyl-[formate C-acetyltransferase] + reduced [flavodoxin] + S-adenosyl-L-methionine = glycin-2-yl radical-[formate C-acetyltransferase] + semiquinone [flavodoxin] + 5'-deoxyadenosine + L-methionine + H(+)</text>
        <dbReference type="Rhea" id="RHEA:19225"/>
        <dbReference type="Rhea" id="RHEA-COMP:10622"/>
        <dbReference type="Rhea" id="RHEA-COMP:12190"/>
        <dbReference type="Rhea" id="RHEA-COMP:12191"/>
        <dbReference type="Rhea" id="RHEA-COMP:14480"/>
        <dbReference type="ChEBI" id="CHEBI:15378"/>
        <dbReference type="ChEBI" id="CHEBI:17319"/>
        <dbReference type="ChEBI" id="CHEBI:29947"/>
        <dbReference type="ChEBI" id="CHEBI:32722"/>
        <dbReference type="ChEBI" id="CHEBI:57618"/>
        <dbReference type="ChEBI" id="CHEBI:57844"/>
        <dbReference type="ChEBI" id="CHEBI:59789"/>
        <dbReference type="ChEBI" id="CHEBI:140311"/>
        <dbReference type="EC" id="1.97.1.4"/>
    </reaction>
</comment>
<dbReference type="InterPro" id="IPR034457">
    <property type="entry name" value="Organic_radical-activating"/>
</dbReference>
<dbReference type="PROSITE" id="PS51918">
    <property type="entry name" value="RADICAL_SAM"/>
    <property type="match status" value="1"/>
</dbReference>
<comment type="cofactor">
    <cofactor evidence="10">
        <name>[4Fe-4S] cluster</name>
        <dbReference type="ChEBI" id="CHEBI:49883"/>
    </cofactor>
    <text evidence="10">Binds 1 [4Fe-4S] cluster. The cluster is coordinated with 3 cysteines and an exchangeable S-adenosyl-L-methionine.</text>
</comment>
<feature type="domain" description="Radical SAM core" evidence="11">
    <location>
        <begin position="19"/>
        <end position="240"/>
    </location>
</feature>